<proteinExistence type="predicted"/>
<dbReference type="Proteomes" id="UP000680588">
    <property type="component" value="Chromosome"/>
</dbReference>
<organism evidence="1 2">
    <name type="scientific">Arthrobacter sunyaminii</name>
    <dbReference type="NCBI Taxonomy" id="2816859"/>
    <lineage>
        <taxon>Bacteria</taxon>
        <taxon>Bacillati</taxon>
        <taxon>Actinomycetota</taxon>
        <taxon>Actinomycetes</taxon>
        <taxon>Micrococcales</taxon>
        <taxon>Micrococcaceae</taxon>
        <taxon>Arthrobacter</taxon>
    </lineage>
</organism>
<dbReference type="RefSeq" id="WP_104160553.1">
    <property type="nucleotide sequence ID" value="NZ_CP076456.1"/>
</dbReference>
<gene>
    <name evidence="1" type="ORF">KG104_13100</name>
</gene>
<evidence type="ECO:0000313" key="1">
    <source>
        <dbReference type="EMBL" id="QWQ35409.1"/>
    </source>
</evidence>
<reference evidence="1" key="1">
    <citation type="submission" date="2021-06" db="EMBL/GenBank/DDBJ databases">
        <title>Novel species in genus Arthrobacter.</title>
        <authorList>
            <person name="Zhang G."/>
        </authorList>
    </citation>
    <scope>NUCLEOTIDE SEQUENCE</scope>
    <source>
        <strain evidence="1">Zg-ZUI122</strain>
    </source>
</reference>
<dbReference type="AlphaFoldDB" id="A0A975PE39"/>
<dbReference type="EMBL" id="CP076456">
    <property type="protein sequence ID" value="QWQ35409.1"/>
    <property type="molecule type" value="Genomic_DNA"/>
</dbReference>
<accession>A0A975PE39</accession>
<keyword evidence="2" id="KW-1185">Reference proteome</keyword>
<name>A0A975PE39_9MICC</name>
<dbReference type="KEGG" id="asun:KG104_13100"/>
<sequence>MITRRQAALALDIPLEMATRHGIPARLSEEELDRLQTDPPAWLVQSRANRTGKRPVWVELECVVCGYRENARPKKWWPDFSFLACADHALRELPAVPAGHARGEYDGIGTRFTGYVHVPADQVPGRTESPDSH</sequence>
<evidence type="ECO:0000313" key="2">
    <source>
        <dbReference type="Proteomes" id="UP000680588"/>
    </source>
</evidence>
<protein>
    <submittedName>
        <fullName evidence="1">Uncharacterized protein</fullName>
    </submittedName>
</protein>